<feature type="signal peptide" evidence="1">
    <location>
        <begin position="1"/>
        <end position="20"/>
    </location>
</feature>
<keyword evidence="1" id="KW-0732">Signal</keyword>
<dbReference type="Proteomes" id="UP001057998">
    <property type="component" value="Chromosome 2"/>
</dbReference>
<evidence type="ECO:0008006" key="4">
    <source>
        <dbReference type="Google" id="ProtNLM"/>
    </source>
</evidence>
<evidence type="ECO:0000313" key="3">
    <source>
        <dbReference type="Proteomes" id="UP001057998"/>
    </source>
</evidence>
<keyword evidence="3" id="KW-1185">Reference proteome</keyword>
<feature type="chain" id="PRO_5047154664" description="DUF3757 domain-containing protein" evidence="1">
    <location>
        <begin position="21"/>
        <end position="121"/>
    </location>
</feature>
<organism evidence="2 3">
    <name type="scientific">Photobacterium atrarenae</name>
    <dbReference type="NCBI Taxonomy" id="865757"/>
    <lineage>
        <taxon>Bacteria</taxon>
        <taxon>Pseudomonadati</taxon>
        <taxon>Pseudomonadota</taxon>
        <taxon>Gammaproteobacteria</taxon>
        <taxon>Vibrionales</taxon>
        <taxon>Vibrionaceae</taxon>
        <taxon>Photobacterium</taxon>
    </lineage>
</organism>
<protein>
    <recommendedName>
        <fullName evidence="4">DUF3757 domain-containing protein</fullName>
    </recommendedName>
</protein>
<dbReference type="RefSeq" id="WP_255390944.1">
    <property type="nucleotide sequence ID" value="NZ_CP101509.1"/>
</dbReference>
<reference evidence="2" key="1">
    <citation type="submission" date="2022-07" db="EMBL/GenBank/DDBJ databases">
        <title>Genome sequencing of Photobacterium atrarenae GJH2-4.</title>
        <authorList>
            <person name="Park S.-J."/>
        </authorList>
    </citation>
    <scope>NUCLEOTIDE SEQUENCE</scope>
    <source>
        <strain evidence="2">GJH2-4</strain>
    </source>
</reference>
<name>A0ABY5GKF9_9GAMM</name>
<sequence>MKAMFPILLLTLLLSIPVQAAPQLHFTQSVITPEEGRLVSIEDYWLLAFSHAYDIRLSTQAVSTGQQLTIEVRQDDQWHKESFQVKAISIHQDLCRLHARHPSQDGYFPGDTIYLQPCRTE</sequence>
<proteinExistence type="predicted"/>
<evidence type="ECO:0000313" key="2">
    <source>
        <dbReference type="EMBL" id="UTV29626.1"/>
    </source>
</evidence>
<accession>A0ABY5GKF9</accession>
<gene>
    <name evidence="2" type="ORF">NNL38_21685</name>
</gene>
<dbReference type="EMBL" id="CP101509">
    <property type="protein sequence ID" value="UTV29626.1"/>
    <property type="molecule type" value="Genomic_DNA"/>
</dbReference>
<evidence type="ECO:0000256" key="1">
    <source>
        <dbReference type="SAM" id="SignalP"/>
    </source>
</evidence>